<evidence type="ECO:0000313" key="9">
    <source>
        <dbReference type="Proteomes" id="UP000031518"/>
    </source>
</evidence>
<dbReference type="InterPro" id="IPR051907">
    <property type="entry name" value="DoxX-like_oxidoreductase"/>
</dbReference>
<dbReference type="PANTHER" id="PTHR33452:SF1">
    <property type="entry name" value="INNER MEMBRANE PROTEIN YPHA-RELATED"/>
    <property type="match status" value="1"/>
</dbReference>
<reference evidence="8 9" key="2">
    <citation type="submission" date="2015-01" db="EMBL/GenBank/DDBJ databases">
        <title>Complete genome sequence of Pyrinomonas methylaliphatogenes type strain K22T.</title>
        <authorList>
            <person name="Lee K.C.Y."/>
            <person name="Power J.F."/>
            <person name="Dunfield P.F."/>
            <person name="Morgan X.C."/>
            <person name="Huttenhower C."/>
            <person name="Stott M.B."/>
        </authorList>
    </citation>
    <scope>NUCLEOTIDE SEQUENCE [LARGE SCALE GENOMIC DNA]</scope>
    <source>
        <strain evidence="8 9">K22</strain>
    </source>
</reference>
<dbReference type="InterPro" id="IPR032808">
    <property type="entry name" value="DoxX"/>
</dbReference>
<evidence type="ECO:0000256" key="2">
    <source>
        <dbReference type="ARBA" id="ARBA00006679"/>
    </source>
</evidence>
<feature type="transmembrane region" description="Helical" evidence="7">
    <location>
        <begin position="12"/>
        <end position="35"/>
    </location>
</feature>
<accession>A0A0B6WTK8</accession>
<dbReference type="RefSeq" id="WP_041973815.1">
    <property type="nucleotide sequence ID" value="NZ_CBXV010000002.1"/>
</dbReference>
<comment type="similarity">
    <text evidence="2">Belongs to the DoxX family.</text>
</comment>
<evidence type="ECO:0000256" key="3">
    <source>
        <dbReference type="ARBA" id="ARBA00022475"/>
    </source>
</evidence>
<keyword evidence="4 7" id="KW-0812">Transmembrane</keyword>
<keyword evidence="9" id="KW-1185">Reference proteome</keyword>
<evidence type="ECO:0000313" key="8">
    <source>
        <dbReference type="EMBL" id="CDM64376.1"/>
    </source>
</evidence>
<evidence type="ECO:0000256" key="5">
    <source>
        <dbReference type="ARBA" id="ARBA00022989"/>
    </source>
</evidence>
<dbReference type="Pfam" id="PF07681">
    <property type="entry name" value="DoxX"/>
    <property type="match status" value="1"/>
</dbReference>
<protein>
    <submittedName>
        <fullName evidence="8">Predicted membrane protein</fullName>
    </submittedName>
</protein>
<evidence type="ECO:0000256" key="4">
    <source>
        <dbReference type="ARBA" id="ARBA00022692"/>
    </source>
</evidence>
<comment type="subcellular location">
    <subcellularLocation>
        <location evidence="1">Cell membrane</location>
        <topology evidence="1">Multi-pass membrane protein</topology>
    </subcellularLocation>
</comment>
<dbReference type="Proteomes" id="UP000031518">
    <property type="component" value="Unassembled WGS sequence"/>
</dbReference>
<dbReference type="EMBL" id="CBXV010000002">
    <property type="protein sequence ID" value="CDM64376.1"/>
    <property type="molecule type" value="Genomic_DNA"/>
</dbReference>
<dbReference type="STRING" id="454194.PYK22_00369"/>
<sequence length="146" mass="15797">MRLKRLIETQAPAATVLIRLMVGLVFLSEGIQKFIRPDDVGAGRFAKIGIPAPEVMAPVVGAFEIVCGTLVILGLLTRLAVIPLIAIILVAIATTKVPILLRSGFWQMAHEARTDYSMLLGLIFLFIVGAGAWSFDARFSHKARVG</sequence>
<gene>
    <name evidence="8" type="ORF">PYK22_00369</name>
</gene>
<feature type="transmembrane region" description="Helical" evidence="7">
    <location>
        <begin position="116"/>
        <end position="135"/>
    </location>
</feature>
<dbReference type="AlphaFoldDB" id="A0A0B6WTK8"/>
<keyword evidence="6 7" id="KW-0472">Membrane</keyword>
<evidence type="ECO:0000256" key="7">
    <source>
        <dbReference type="SAM" id="Phobius"/>
    </source>
</evidence>
<keyword evidence="3" id="KW-1003">Cell membrane</keyword>
<evidence type="ECO:0000256" key="6">
    <source>
        <dbReference type="ARBA" id="ARBA00023136"/>
    </source>
</evidence>
<feature type="transmembrane region" description="Helical" evidence="7">
    <location>
        <begin position="81"/>
        <end position="101"/>
    </location>
</feature>
<proteinExistence type="inferred from homology"/>
<evidence type="ECO:0000256" key="1">
    <source>
        <dbReference type="ARBA" id="ARBA00004651"/>
    </source>
</evidence>
<feature type="transmembrane region" description="Helical" evidence="7">
    <location>
        <begin position="55"/>
        <end position="76"/>
    </location>
</feature>
<keyword evidence="5 7" id="KW-1133">Transmembrane helix</keyword>
<dbReference type="PANTHER" id="PTHR33452">
    <property type="entry name" value="OXIDOREDUCTASE CATD-RELATED"/>
    <property type="match status" value="1"/>
</dbReference>
<organism evidence="8 9">
    <name type="scientific">Pyrinomonas methylaliphatogenes</name>
    <dbReference type="NCBI Taxonomy" id="454194"/>
    <lineage>
        <taxon>Bacteria</taxon>
        <taxon>Pseudomonadati</taxon>
        <taxon>Acidobacteriota</taxon>
        <taxon>Blastocatellia</taxon>
        <taxon>Blastocatellales</taxon>
        <taxon>Pyrinomonadaceae</taxon>
        <taxon>Pyrinomonas</taxon>
    </lineage>
</organism>
<name>A0A0B6WTK8_9BACT</name>
<reference evidence="8 9" key="1">
    <citation type="submission" date="2013-12" db="EMBL/GenBank/DDBJ databases">
        <authorList>
            <person name="Stott M."/>
        </authorList>
    </citation>
    <scope>NUCLEOTIDE SEQUENCE [LARGE SCALE GENOMIC DNA]</scope>
    <source>
        <strain evidence="8 9">K22</strain>
    </source>
</reference>
<dbReference type="GO" id="GO:0005886">
    <property type="term" value="C:plasma membrane"/>
    <property type="evidence" value="ECO:0007669"/>
    <property type="project" value="UniProtKB-SubCell"/>
</dbReference>